<gene>
    <name evidence="16" type="ORF">GUJ93_ZPchr0010g10608</name>
</gene>
<name>A0A8J6BI90_ZIZPA</name>
<dbReference type="OrthoDB" id="448946at2759"/>
<sequence>MRRPKTRTTSGKKRGATVGGDNLWSQQGGPPQPEGPGLMTEVAFRRSVAGGHLPEERGRRSPSGGAWPEVTVRRSVAGGHRPEERGRRSPSGGAWPEVTSRRSVAGGRRPEERGRRSPSGGAKPEVALRRRTQEPAFRRLKVRGSRQARRDEPKESLGGKRTRRSCERTGSQSSEPCRAAQEASDTADTLSESNLLATNTNSISFTSARKGNAFLRMQPVPMRFAVCCFAKKETVEKVCDIVKKQLAVPEDIEVSGASKFSDLGADSLDTVEIVMGLEEEFKISVEESSAQSIATVEDAAALIDRLVAAKSSGKPQE</sequence>
<evidence type="ECO:0000256" key="7">
    <source>
        <dbReference type="ARBA" id="ARBA00022553"/>
    </source>
</evidence>
<keyword evidence="8" id="KW-0934">Plastid</keyword>
<dbReference type="InterPro" id="IPR044813">
    <property type="entry name" value="ACP_chloroplastic"/>
</dbReference>
<feature type="region of interest" description="Disordered" evidence="14">
    <location>
        <begin position="1"/>
        <end position="193"/>
    </location>
</feature>
<evidence type="ECO:0000256" key="9">
    <source>
        <dbReference type="ARBA" id="ARBA00022832"/>
    </source>
</evidence>
<dbReference type="GO" id="GO:0009507">
    <property type="term" value="C:chloroplast"/>
    <property type="evidence" value="ECO:0007669"/>
    <property type="project" value="UniProtKB-SubCell"/>
</dbReference>
<feature type="compositionally biased region" description="Basic residues" evidence="14">
    <location>
        <begin position="1"/>
        <end position="15"/>
    </location>
</feature>
<organism evidence="16 17">
    <name type="scientific">Zizania palustris</name>
    <name type="common">Northern wild rice</name>
    <dbReference type="NCBI Taxonomy" id="103762"/>
    <lineage>
        <taxon>Eukaryota</taxon>
        <taxon>Viridiplantae</taxon>
        <taxon>Streptophyta</taxon>
        <taxon>Embryophyta</taxon>
        <taxon>Tracheophyta</taxon>
        <taxon>Spermatophyta</taxon>
        <taxon>Magnoliopsida</taxon>
        <taxon>Liliopsida</taxon>
        <taxon>Poales</taxon>
        <taxon>Poaceae</taxon>
        <taxon>BOP clade</taxon>
        <taxon>Oryzoideae</taxon>
        <taxon>Oryzeae</taxon>
        <taxon>Zizaniinae</taxon>
        <taxon>Zizania</taxon>
    </lineage>
</organism>
<keyword evidence="7" id="KW-0597">Phosphoprotein</keyword>
<evidence type="ECO:0000256" key="8">
    <source>
        <dbReference type="ARBA" id="ARBA00022640"/>
    </source>
</evidence>
<comment type="similarity">
    <text evidence="3">Belongs to the acyl carrier protein (ACP) family.</text>
</comment>
<comment type="function">
    <text evidence="1 13">Carrier of the growing fatty acid chain in fatty acid biosynthesis.</text>
</comment>
<evidence type="ECO:0000256" key="14">
    <source>
        <dbReference type="SAM" id="MobiDB-lite"/>
    </source>
</evidence>
<evidence type="ECO:0000313" key="17">
    <source>
        <dbReference type="Proteomes" id="UP000729402"/>
    </source>
</evidence>
<dbReference type="HAMAP" id="MF_01217">
    <property type="entry name" value="Acyl_carrier"/>
    <property type="match status" value="1"/>
</dbReference>
<dbReference type="AlphaFoldDB" id="A0A8J6BI90"/>
<dbReference type="PANTHER" id="PTHR46153:SF14">
    <property type="entry name" value="ACYL CARRIER PROTEIN"/>
    <property type="match status" value="1"/>
</dbReference>
<keyword evidence="10" id="KW-0809">Transit peptide</keyword>
<evidence type="ECO:0000259" key="15">
    <source>
        <dbReference type="PROSITE" id="PS50075"/>
    </source>
</evidence>
<evidence type="ECO:0000256" key="5">
    <source>
        <dbReference type="ARBA" id="ARBA00022516"/>
    </source>
</evidence>
<keyword evidence="12 13" id="KW-0275">Fatty acid biosynthesis</keyword>
<dbReference type="InterPro" id="IPR009081">
    <property type="entry name" value="PP-bd_ACP"/>
</dbReference>
<dbReference type="GO" id="GO:0031177">
    <property type="term" value="F:phosphopantetheine binding"/>
    <property type="evidence" value="ECO:0007669"/>
    <property type="project" value="InterPro"/>
</dbReference>
<evidence type="ECO:0000256" key="4">
    <source>
        <dbReference type="ARBA" id="ARBA00022450"/>
    </source>
</evidence>
<evidence type="ECO:0000256" key="1">
    <source>
        <dbReference type="ARBA" id="ARBA00003180"/>
    </source>
</evidence>
<comment type="subcellular location">
    <subcellularLocation>
        <location evidence="2">Plastid</location>
        <location evidence="2">Chloroplast</location>
    </subcellularLocation>
</comment>
<keyword evidence="4 13" id="KW-0596">Phosphopantetheine</keyword>
<dbReference type="Proteomes" id="UP000729402">
    <property type="component" value="Unassembled WGS sequence"/>
</dbReference>
<keyword evidence="5 13" id="KW-0444">Lipid biosynthesis</keyword>
<dbReference type="PROSITE" id="PS00012">
    <property type="entry name" value="PHOSPHOPANTETHEINE"/>
    <property type="match status" value="1"/>
</dbReference>
<reference evidence="16" key="1">
    <citation type="journal article" date="2021" name="bioRxiv">
        <title>Whole Genome Assembly and Annotation of Northern Wild Rice, Zizania palustris L., Supports a Whole Genome Duplication in the Zizania Genus.</title>
        <authorList>
            <person name="Haas M."/>
            <person name="Kono T."/>
            <person name="Macchietto M."/>
            <person name="Millas R."/>
            <person name="McGilp L."/>
            <person name="Shao M."/>
            <person name="Duquette J."/>
            <person name="Hirsch C.N."/>
            <person name="Kimball J."/>
        </authorList>
    </citation>
    <scope>NUCLEOTIDE SEQUENCE</scope>
    <source>
        <tissue evidence="16">Fresh leaf tissue</tissue>
    </source>
</reference>
<accession>A0A8J6BI90</accession>
<keyword evidence="17" id="KW-1185">Reference proteome</keyword>
<evidence type="ECO:0000256" key="3">
    <source>
        <dbReference type="ARBA" id="ARBA00010930"/>
    </source>
</evidence>
<dbReference type="NCBIfam" id="TIGR00517">
    <property type="entry name" value="acyl_carrier"/>
    <property type="match status" value="1"/>
</dbReference>
<protein>
    <recommendedName>
        <fullName evidence="13">Acyl carrier protein</fullName>
    </recommendedName>
</protein>
<keyword evidence="9" id="KW-0276">Fatty acid metabolism</keyword>
<feature type="compositionally biased region" description="Basic residues" evidence="14">
    <location>
        <begin position="138"/>
        <end position="147"/>
    </location>
</feature>
<feature type="compositionally biased region" description="Basic and acidic residues" evidence="14">
    <location>
        <begin position="148"/>
        <end position="158"/>
    </location>
</feature>
<feature type="compositionally biased region" description="Polar residues" evidence="14">
    <location>
        <begin position="183"/>
        <end position="193"/>
    </location>
</feature>
<dbReference type="InterPro" id="IPR020806">
    <property type="entry name" value="PKS_PP-bd"/>
</dbReference>
<proteinExistence type="inferred from homology"/>
<dbReference type="PROSITE" id="PS50075">
    <property type="entry name" value="CARRIER"/>
    <property type="match status" value="1"/>
</dbReference>
<feature type="compositionally biased region" description="Basic and acidic residues" evidence="14">
    <location>
        <begin position="126"/>
        <end position="137"/>
    </location>
</feature>
<evidence type="ECO:0000256" key="11">
    <source>
        <dbReference type="ARBA" id="ARBA00023098"/>
    </source>
</evidence>
<dbReference type="GO" id="GO:0000036">
    <property type="term" value="F:acyl carrier activity"/>
    <property type="evidence" value="ECO:0007669"/>
    <property type="project" value="InterPro"/>
</dbReference>
<dbReference type="InterPro" id="IPR003231">
    <property type="entry name" value="ACP"/>
</dbReference>
<evidence type="ECO:0000313" key="16">
    <source>
        <dbReference type="EMBL" id="KAG8087719.1"/>
    </source>
</evidence>
<evidence type="ECO:0000256" key="12">
    <source>
        <dbReference type="ARBA" id="ARBA00023160"/>
    </source>
</evidence>
<dbReference type="PANTHER" id="PTHR46153">
    <property type="entry name" value="ACYL CARRIER PROTEIN"/>
    <property type="match status" value="1"/>
</dbReference>
<evidence type="ECO:0000256" key="2">
    <source>
        <dbReference type="ARBA" id="ARBA00004229"/>
    </source>
</evidence>
<dbReference type="Pfam" id="PF00550">
    <property type="entry name" value="PP-binding"/>
    <property type="match status" value="1"/>
</dbReference>
<evidence type="ECO:0000256" key="6">
    <source>
        <dbReference type="ARBA" id="ARBA00022528"/>
    </source>
</evidence>
<dbReference type="SMART" id="SM00823">
    <property type="entry name" value="PKS_PP"/>
    <property type="match status" value="1"/>
</dbReference>
<keyword evidence="6" id="KW-0150">Chloroplast</keyword>
<comment type="caution">
    <text evidence="16">The sequence shown here is derived from an EMBL/GenBank/DDBJ whole genome shotgun (WGS) entry which is preliminary data.</text>
</comment>
<dbReference type="InterPro" id="IPR006162">
    <property type="entry name" value="Ppantetheine_attach_site"/>
</dbReference>
<dbReference type="EMBL" id="JAAALK010000082">
    <property type="protein sequence ID" value="KAG8087719.1"/>
    <property type="molecule type" value="Genomic_DNA"/>
</dbReference>
<keyword evidence="11" id="KW-0443">Lipid metabolism</keyword>
<evidence type="ECO:0000256" key="13">
    <source>
        <dbReference type="RuleBase" id="RU000722"/>
    </source>
</evidence>
<reference evidence="16" key="2">
    <citation type="submission" date="2021-02" db="EMBL/GenBank/DDBJ databases">
        <authorList>
            <person name="Kimball J.A."/>
            <person name="Haas M.W."/>
            <person name="Macchietto M."/>
            <person name="Kono T."/>
            <person name="Duquette J."/>
            <person name="Shao M."/>
        </authorList>
    </citation>
    <scope>NUCLEOTIDE SEQUENCE</scope>
    <source>
        <tissue evidence="16">Fresh leaf tissue</tissue>
    </source>
</reference>
<feature type="domain" description="Carrier" evidence="15">
    <location>
        <begin position="232"/>
        <end position="307"/>
    </location>
</feature>
<evidence type="ECO:0000256" key="10">
    <source>
        <dbReference type="ARBA" id="ARBA00022946"/>
    </source>
</evidence>